<gene>
    <name evidence="3" type="ORF">AMD01_20885</name>
</gene>
<dbReference type="STRING" id="284581.AMD01_20885"/>
<dbReference type="HAMAP" id="MF_01126">
    <property type="entry name" value="UPF0298"/>
    <property type="match status" value="1"/>
</dbReference>
<keyword evidence="4" id="KW-1185">Reference proteome</keyword>
<evidence type="ECO:0000313" key="3">
    <source>
        <dbReference type="EMBL" id="KOO40762.1"/>
    </source>
</evidence>
<comment type="subcellular location">
    <subcellularLocation>
        <location evidence="2">Cytoplasm</location>
    </subcellularLocation>
</comment>
<dbReference type="PIRSF" id="PIRSF031653">
    <property type="entry name" value="UCP031653"/>
    <property type="match status" value="1"/>
</dbReference>
<dbReference type="PATRIC" id="fig|284581.3.peg.1505"/>
<keyword evidence="1 2" id="KW-0963">Cytoplasm</keyword>
<evidence type="ECO:0000313" key="4">
    <source>
        <dbReference type="Proteomes" id="UP000037558"/>
    </source>
</evidence>
<sequence length="91" mass="10796">MFVERQGVIVYVQSVKQAKSLRRYGHVQYVSKDLKYVVLYSNMEDHEKLVEKLNSLPFVKKVMPSYKPFLKTEFENSKPDKAKEYDYKIGI</sequence>
<name>A0A0M0KQ56_9BACI</name>
<comment type="similarity">
    <text evidence="2">Belongs to the UPF0298 family.</text>
</comment>
<dbReference type="NCBIfam" id="NF002777">
    <property type="entry name" value="PRK02886.1"/>
    <property type="match status" value="1"/>
</dbReference>
<reference evidence="4" key="1">
    <citation type="submission" date="2015-08" db="EMBL/GenBank/DDBJ databases">
        <title>Fjat-14210 dsm16467.</title>
        <authorList>
            <person name="Liu B."/>
            <person name="Wang J."/>
            <person name="Zhu Y."/>
            <person name="Liu G."/>
            <person name="Chen Q."/>
            <person name="Chen Z."/>
            <person name="Lan J."/>
            <person name="Che J."/>
            <person name="Ge C."/>
            <person name="Shi H."/>
            <person name="Pan Z."/>
            <person name="Liu X."/>
        </authorList>
    </citation>
    <scope>NUCLEOTIDE SEQUENCE [LARGE SCALE GENOMIC DNA]</scope>
    <source>
        <strain evidence="4">DSM 16467</strain>
    </source>
</reference>
<accession>A0A0M0KQ56</accession>
<dbReference type="InterPro" id="IPR016979">
    <property type="entry name" value="DUF2129"/>
</dbReference>
<comment type="caution">
    <text evidence="3">The sequence shown here is derived from an EMBL/GenBank/DDBJ whole genome shotgun (WGS) entry which is preliminary data.</text>
</comment>
<dbReference type="EMBL" id="LILC01000032">
    <property type="protein sequence ID" value="KOO40762.1"/>
    <property type="molecule type" value="Genomic_DNA"/>
</dbReference>
<proteinExistence type="inferred from homology"/>
<dbReference type="GO" id="GO:0005737">
    <property type="term" value="C:cytoplasm"/>
    <property type="evidence" value="ECO:0007669"/>
    <property type="project" value="UniProtKB-SubCell"/>
</dbReference>
<dbReference type="OrthoDB" id="2990788at2"/>
<dbReference type="AlphaFoldDB" id="A0A0M0KQ56"/>
<evidence type="ECO:0000256" key="1">
    <source>
        <dbReference type="ARBA" id="ARBA00022490"/>
    </source>
</evidence>
<protein>
    <recommendedName>
        <fullName evidence="2">UPF0298 protein AMD01_20885</fullName>
    </recommendedName>
</protein>
<dbReference type="RefSeq" id="WP_053403398.1">
    <property type="nucleotide sequence ID" value="NZ_CP061868.1"/>
</dbReference>
<dbReference type="Pfam" id="PF09902">
    <property type="entry name" value="DUF2129"/>
    <property type="match status" value="1"/>
</dbReference>
<dbReference type="Proteomes" id="UP000037558">
    <property type="component" value="Unassembled WGS sequence"/>
</dbReference>
<evidence type="ECO:0000256" key="2">
    <source>
        <dbReference type="HAMAP-Rule" id="MF_01126"/>
    </source>
</evidence>
<organism evidence="3 4">
    <name type="scientific">Priestia koreensis</name>
    <dbReference type="NCBI Taxonomy" id="284581"/>
    <lineage>
        <taxon>Bacteria</taxon>
        <taxon>Bacillati</taxon>
        <taxon>Bacillota</taxon>
        <taxon>Bacilli</taxon>
        <taxon>Bacillales</taxon>
        <taxon>Bacillaceae</taxon>
        <taxon>Priestia</taxon>
    </lineage>
</organism>